<comment type="catalytic activity">
    <reaction evidence="6">
        <text>ATP-dependent breakage, passage and rejoining of double-stranded DNA.</text>
        <dbReference type="EC" id="5.6.2.2"/>
    </reaction>
</comment>
<dbReference type="NCBIfam" id="TIGR01052">
    <property type="entry name" value="top6b"/>
    <property type="match status" value="1"/>
</dbReference>
<dbReference type="Pfam" id="PF09239">
    <property type="entry name" value="Topo-VIb_trans"/>
    <property type="match status" value="1"/>
</dbReference>
<dbReference type="InterPro" id="IPR036890">
    <property type="entry name" value="HATPase_C_sf"/>
</dbReference>
<dbReference type="SMART" id="SM00387">
    <property type="entry name" value="HATPase_c"/>
    <property type="match status" value="1"/>
</dbReference>
<keyword evidence="10" id="KW-1185">Reference proteome</keyword>
<protein>
    <recommendedName>
        <fullName evidence="6">Type 2 DNA topoisomerase 6 subunit B</fullName>
        <ecNumber evidence="6">5.6.2.2</ecNumber>
    </recommendedName>
    <alternativeName>
        <fullName evidence="6">Type II DNA topoisomerase VI subunit B</fullName>
        <shortName evidence="6">TopoVI-B</shortName>
    </alternativeName>
</protein>
<evidence type="ECO:0000256" key="3">
    <source>
        <dbReference type="ARBA" id="ARBA00023029"/>
    </source>
</evidence>
<dbReference type="InterPro" id="IPR014721">
    <property type="entry name" value="Ribsml_uS5_D2-typ_fold_subgr"/>
</dbReference>
<dbReference type="SUPFAM" id="SSF54211">
    <property type="entry name" value="Ribosomal protein S5 domain 2-like"/>
    <property type="match status" value="1"/>
</dbReference>
<dbReference type="InterPro" id="IPR020568">
    <property type="entry name" value="Ribosomal_Su5_D2-typ_SF"/>
</dbReference>
<dbReference type="SUPFAM" id="SSF55874">
    <property type="entry name" value="ATPase domain of HSP90 chaperone/DNA topoisomerase II/histidine kinase"/>
    <property type="match status" value="1"/>
</dbReference>
<comment type="caution">
    <text evidence="9">The sequence shown here is derived from an EMBL/GenBank/DDBJ whole genome shotgun (WGS) entry which is preliminary data.</text>
</comment>
<feature type="binding site" evidence="6">
    <location>
        <begin position="102"/>
        <end position="103"/>
    </location>
    <ligand>
        <name>ATP</name>
        <dbReference type="ChEBI" id="CHEBI:30616"/>
    </ligand>
</feature>
<dbReference type="GO" id="GO:0003677">
    <property type="term" value="F:DNA binding"/>
    <property type="evidence" value="ECO:0007669"/>
    <property type="project" value="UniProtKB-UniRule"/>
</dbReference>
<feature type="region of interest" description="Disordered" evidence="7">
    <location>
        <begin position="516"/>
        <end position="550"/>
    </location>
</feature>
<dbReference type="InterPro" id="IPR015320">
    <property type="entry name" value="TopoVI_B_transducer"/>
</dbReference>
<dbReference type="HAMAP" id="MF_00322">
    <property type="entry name" value="Top6B"/>
    <property type="match status" value="1"/>
</dbReference>
<evidence type="ECO:0000256" key="1">
    <source>
        <dbReference type="ARBA" id="ARBA00022741"/>
    </source>
</evidence>
<evidence type="ECO:0000256" key="7">
    <source>
        <dbReference type="SAM" id="MobiDB-lite"/>
    </source>
</evidence>
<dbReference type="Pfam" id="PF02518">
    <property type="entry name" value="HATPase_c"/>
    <property type="match status" value="1"/>
</dbReference>
<dbReference type="PIRSF" id="PIRSF006553">
    <property type="entry name" value="TopoVI_B"/>
    <property type="match status" value="1"/>
</dbReference>
<organism evidence="9 10">
    <name type="scientific">Candidatus Undinarchaeum marinum</name>
    <dbReference type="NCBI Taxonomy" id="2756141"/>
    <lineage>
        <taxon>Archaea</taxon>
        <taxon>Candidatus Undinarchaeota</taxon>
        <taxon>Candidatus Undinarchaeia</taxon>
        <taxon>Candidatus Undinarchaeales</taxon>
        <taxon>Candidatus Undinarchaeaceae</taxon>
        <taxon>Candidatus Undinarchaeum</taxon>
    </lineage>
</organism>
<dbReference type="PANTHER" id="PTHR48444:SF1">
    <property type="entry name" value="DNA TOPOISOMERASE 6 SUBUNIT B"/>
    <property type="match status" value="1"/>
</dbReference>
<feature type="binding site" evidence="6">
    <location>
        <position position="81"/>
    </location>
    <ligand>
        <name>ATP</name>
        <dbReference type="ChEBI" id="CHEBI:30616"/>
    </ligand>
</feature>
<keyword evidence="3 6" id="KW-0799">Topoisomerase</keyword>
<keyword evidence="1 6" id="KW-0547">Nucleotide-binding</keyword>
<keyword evidence="2 6" id="KW-0067">ATP-binding</keyword>
<feature type="binding site" evidence="6">
    <location>
        <begin position="112"/>
        <end position="119"/>
    </location>
    <ligand>
        <name>ATP</name>
        <dbReference type="ChEBI" id="CHEBI:30616"/>
    </ligand>
</feature>
<proteinExistence type="inferred from homology"/>
<evidence type="ECO:0000256" key="4">
    <source>
        <dbReference type="ARBA" id="ARBA00023125"/>
    </source>
</evidence>
<evidence type="ECO:0000313" key="9">
    <source>
        <dbReference type="EMBL" id="HIJ99825.1"/>
    </source>
</evidence>
<dbReference type="InterPro" id="IPR003594">
    <property type="entry name" value="HATPase_dom"/>
</dbReference>
<dbReference type="Proteomes" id="UP000604391">
    <property type="component" value="Unassembled WGS sequence"/>
</dbReference>
<dbReference type="PANTHER" id="PTHR48444">
    <property type="entry name" value="DNA TOPOISOMERASE 6 SUBUNIT B"/>
    <property type="match status" value="1"/>
</dbReference>
<dbReference type="Gene3D" id="3.30.565.10">
    <property type="entry name" value="Histidine kinase-like ATPase, C-terminal domain"/>
    <property type="match status" value="1"/>
</dbReference>
<keyword evidence="5 6" id="KW-0413">Isomerase</keyword>
<accession>A0A832XHS9</accession>
<reference evidence="9 10" key="1">
    <citation type="journal article" name="Nat. Commun.">
        <title>Undinarchaeota illuminate DPANN phylogeny and the impact of gene transfer on archaeal evolution.</title>
        <authorList>
            <person name="Dombrowski N."/>
            <person name="Williams T.A."/>
            <person name="Sun J."/>
            <person name="Woodcroft B.J."/>
            <person name="Lee J.H."/>
            <person name="Minh B.Q."/>
            <person name="Rinke C."/>
            <person name="Spang A."/>
        </authorList>
    </citation>
    <scope>NUCLEOTIDE SEQUENCE [LARGE SCALE GENOMIC DNA]</scope>
    <source>
        <strain evidence="9">MAG_bin17</strain>
    </source>
</reference>
<dbReference type="CDD" id="cd00823">
    <property type="entry name" value="TopoIIB_Trans"/>
    <property type="match status" value="1"/>
</dbReference>
<keyword evidence="4 6" id="KW-0238">DNA-binding</keyword>
<feature type="binding site" evidence="6">
    <location>
        <position position="49"/>
    </location>
    <ligand>
        <name>ATP</name>
        <dbReference type="ChEBI" id="CHEBI:30616"/>
    </ligand>
</feature>
<comment type="function">
    <text evidence="6">Relaxes both positive and negative superturns and exhibits a strong decatenase activity.</text>
</comment>
<feature type="compositionally biased region" description="Acidic residues" evidence="7">
    <location>
        <begin position="521"/>
        <end position="550"/>
    </location>
</feature>
<dbReference type="EC" id="5.6.2.2" evidence="6"/>
<dbReference type="GO" id="GO:0006265">
    <property type="term" value="P:DNA topological change"/>
    <property type="evidence" value="ECO:0007669"/>
    <property type="project" value="UniProtKB-UniRule"/>
</dbReference>
<evidence type="ECO:0000256" key="5">
    <source>
        <dbReference type="ARBA" id="ARBA00023235"/>
    </source>
</evidence>
<gene>
    <name evidence="6 9" type="primary">top6B</name>
    <name evidence="9" type="ORF">H1011_03350</name>
</gene>
<dbReference type="NCBIfam" id="NF003218">
    <property type="entry name" value="PRK04184.1"/>
    <property type="match status" value="1"/>
</dbReference>
<sequence>MPEQISGEKLFEEFKTVQLSEFFRKNRQYLGYVGKIKSLTTVIHELLSNSLDACEEAKISPSIKITISELGTEHYKVRVEDNGPGIPEQHLEKVFGQLLTGTKFHRNIQLRGQQGLGVSGCVLFSQMTTGKSTYIKSGTGKGKIVEARVEIDIKTNSPNLIDKKVENSIMRGTVVEAEFKGVQYTKGIRGPFEYIRWTAAANPHAEIMFKDPEGSEMLFERVIDKVPKVPKEVKPHPSGLEAHDILDLALKSKSRAISSFLSSDLARVSSDKVSEIQALVDFDLAKSPKRLEWPEAEQIVKSFKKIKFMAPPTDGLIPIGKDQIEKALNNLLSPDFIEVISRKPTTYKGGIPFIVEIAIAYGGNSGRAAASKEINERKVEIMRFANRSPLLFDAGGCALTKAVNSIDWRRYKLKDMENSPVSLFINLISTHVPYTSAGKQAVAGEEEILNEIRMALMRASRSLQLFLSGRRKASEIAERKKMYERYIPETAKALAKLTGKKEDEIEEMLKALVLERFGDDKPDDDEEEEELEEESAAYDEIPEDVSEEDE</sequence>
<dbReference type="Gene3D" id="1.10.8.50">
    <property type="match status" value="1"/>
</dbReference>
<evidence type="ECO:0000313" key="10">
    <source>
        <dbReference type="Proteomes" id="UP000604391"/>
    </source>
</evidence>
<evidence type="ECO:0000259" key="8">
    <source>
        <dbReference type="SMART" id="SM00387"/>
    </source>
</evidence>
<dbReference type="GO" id="GO:0006260">
    <property type="term" value="P:DNA replication"/>
    <property type="evidence" value="ECO:0007669"/>
    <property type="project" value="UniProtKB-UniRule"/>
</dbReference>
<evidence type="ECO:0000256" key="6">
    <source>
        <dbReference type="HAMAP-Rule" id="MF_00322"/>
    </source>
</evidence>
<evidence type="ECO:0000256" key="2">
    <source>
        <dbReference type="ARBA" id="ARBA00022840"/>
    </source>
</evidence>
<dbReference type="GO" id="GO:0003918">
    <property type="term" value="F:DNA topoisomerase type II (double strand cut, ATP-hydrolyzing) activity"/>
    <property type="evidence" value="ECO:0007669"/>
    <property type="project" value="UniProtKB-UniRule"/>
</dbReference>
<dbReference type="AlphaFoldDB" id="A0A832XHS9"/>
<dbReference type="InterPro" id="IPR005734">
    <property type="entry name" value="TopoVI_B"/>
</dbReference>
<feature type="domain" description="Histidine kinase/HSP90-like ATPase" evidence="8">
    <location>
        <begin position="34"/>
        <end position="157"/>
    </location>
</feature>
<dbReference type="Gene3D" id="3.30.230.10">
    <property type="match status" value="1"/>
</dbReference>
<comment type="similarity">
    <text evidence="6">Belongs to the TOP6B family.</text>
</comment>
<feature type="binding site" evidence="6">
    <location>
        <position position="439"/>
    </location>
    <ligand>
        <name>ATP</name>
        <dbReference type="ChEBI" id="CHEBI:30616"/>
    </ligand>
</feature>
<comment type="subunit">
    <text evidence="6">Homodimer. Heterotetramer of two Top6A and two Top6B chains.</text>
</comment>
<name>A0A832XHS9_9ARCH</name>
<dbReference type="GO" id="GO:0005524">
    <property type="term" value="F:ATP binding"/>
    <property type="evidence" value="ECO:0007669"/>
    <property type="project" value="UniProtKB-UniRule"/>
</dbReference>
<dbReference type="EMBL" id="DVAD01000015">
    <property type="protein sequence ID" value="HIJ99825.1"/>
    <property type="molecule type" value="Genomic_DNA"/>
</dbReference>